<protein>
    <submittedName>
        <fullName evidence="1">Uncharacterized protein</fullName>
    </submittedName>
</protein>
<keyword evidence="2" id="KW-1185">Reference proteome</keyword>
<sequence>MKSGLVNVAAARNRLDPVSALLPTVGGTKYHRLVGALPPQSPTTTFGTGALLPSNGVGPPGIIIRPRPYLPPPLKMVFEFPKG</sequence>
<dbReference type="Proteomes" id="UP001056120">
    <property type="component" value="Linkage Group LG26"/>
</dbReference>
<evidence type="ECO:0000313" key="1">
    <source>
        <dbReference type="EMBL" id="KAI3695265.1"/>
    </source>
</evidence>
<reference evidence="2" key="1">
    <citation type="journal article" date="2022" name="Mol. Ecol. Resour.">
        <title>The genomes of chicory, endive, great burdock and yacon provide insights into Asteraceae palaeo-polyploidization history and plant inulin production.</title>
        <authorList>
            <person name="Fan W."/>
            <person name="Wang S."/>
            <person name="Wang H."/>
            <person name="Wang A."/>
            <person name="Jiang F."/>
            <person name="Liu H."/>
            <person name="Zhao H."/>
            <person name="Xu D."/>
            <person name="Zhang Y."/>
        </authorList>
    </citation>
    <scope>NUCLEOTIDE SEQUENCE [LARGE SCALE GENOMIC DNA]</scope>
    <source>
        <strain evidence="2">cv. Yunnan</strain>
    </source>
</reference>
<dbReference type="EMBL" id="CM042043">
    <property type="protein sequence ID" value="KAI3695265.1"/>
    <property type="molecule type" value="Genomic_DNA"/>
</dbReference>
<comment type="caution">
    <text evidence="1">The sequence shown here is derived from an EMBL/GenBank/DDBJ whole genome shotgun (WGS) entry which is preliminary data.</text>
</comment>
<reference evidence="1 2" key="2">
    <citation type="journal article" date="2022" name="Mol. Ecol. Resour.">
        <title>The genomes of chicory, endive, great burdock and yacon provide insights into Asteraceae paleo-polyploidization history and plant inulin production.</title>
        <authorList>
            <person name="Fan W."/>
            <person name="Wang S."/>
            <person name="Wang H."/>
            <person name="Wang A."/>
            <person name="Jiang F."/>
            <person name="Liu H."/>
            <person name="Zhao H."/>
            <person name="Xu D."/>
            <person name="Zhang Y."/>
        </authorList>
    </citation>
    <scope>NUCLEOTIDE SEQUENCE [LARGE SCALE GENOMIC DNA]</scope>
    <source>
        <strain evidence="2">cv. Yunnan</strain>
        <tissue evidence="1">Leaves</tissue>
    </source>
</reference>
<evidence type="ECO:0000313" key="2">
    <source>
        <dbReference type="Proteomes" id="UP001056120"/>
    </source>
</evidence>
<proteinExistence type="predicted"/>
<organism evidence="1 2">
    <name type="scientific">Smallanthus sonchifolius</name>
    <dbReference type="NCBI Taxonomy" id="185202"/>
    <lineage>
        <taxon>Eukaryota</taxon>
        <taxon>Viridiplantae</taxon>
        <taxon>Streptophyta</taxon>
        <taxon>Embryophyta</taxon>
        <taxon>Tracheophyta</taxon>
        <taxon>Spermatophyta</taxon>
        <taxon>Magnoliopsida</taxon>
        <taxon>eudicotyledons</taxon>
        <taxon>Gunneridae</taxon>
        <taxon>Pentapetalae</taxon>
        <taxon>asterids</taxon>
        <taxon>campanulids</taxon>
        <taxon>Asterales</taxon>
        <taxon>Asteraceae</taxon>
        <taxon>Asteroideae</taxon>
        <taxon>Heliantheae alliance</taxon>
        <taxon>Millerieae</taxon>
        <taxon>Smallanthus</taxon>
    </lineage>
</organism>
<accession>A0ACB8ZD90</accession>
<name>A0ACB8ZD90_9ASTR</name>
<gene>
    <name evidence="1" type="ORF">L1987_78260</name>
</gene>